<evidence type="ECO:0000313" key="2">
    <source>
        <dbReference type="Proteomes" id="UP000504844"/>
    </source>
</evidence>
<dbReference type="KEGG" id="dee:HQN60_03395"/>
<organism evidence="1 2">
    <name type="scientific">Deefgea piscis</name>
    <dbReference type="NCBI Taxonomy" id="2739061"/>
    <lineage>
        <taxon>Bacteria</taxon>
        <taxon>Pseudomonadati</taxon>
        <taxon>Pseudomonadota</taxon>
        <taxon>Betaproteobacteria</taxon>
        <taxon>Neisseriales</taxon>
        <taxon>Chitinibacteraceae</taxon>
        <taxon>Deefgea</taxon>
    </lineage>
</organism>
<dbReference type="Proteomes" id="UP000504844">
    <property type="component" value="Chromosome"/>
</dbReference>
<accession>A0A6M8SVI7</accession>
<reference evidence="1 2" key="1">
    <citation type="submission" date="2020-05" db="EMBL/GenBank/DDBJ databases">
        <title>Complete genome sequence of Deefgea sp. D17.</title>
        <authorList>
            <person name="Bae J.-W."/>
            <person name="Han J.E."/>
        </authorList>
    </citation>
    <scope>NUCLEOTIDE SEQUENCE [LARGE SCALE GENOMIC DNA]</scope>
    <source>
        <strain evidence="1 2">D17</strain>
    </source>
</reference>
<proteinExistence type="predicted"/>
<protein>
    <submittedName>
        <fullName evidence="1">Uncharacterized protein</fullName>
    </submittedName>
</protein>
<gene>
    <name evidence="1" type="ORF">HQN60_03395</name>
</gene>
<dbReference type="EMBL" id="CP054143">
    <property type="protein sequence ID" value="QKJ65847.1"/>
    <property type="molecule type" value="Genomic_DNA"/>
</dbReference>
<dbReference type="AlphaFoldDB" id="A0A6M8SVI7"/>
<evidence type="ECO:0000313" key="1">
    <source>
        <dbReference type="EMBL" id="QKJ65847.1"/>
    </source>
</evidence>
<sequence>MPKQLEVQRTQHDIVFNPTAVDQAVAAARFLAHLNGIQAQAYPAEHKITISYSLCEYALLDIEQQLQNAGFELDTHFWQKIKREFVHYSETVQRDNLAMPEHNLKSPQIYIHVWEKHPHGDHDDTPEELRRYL</sequence>
<dbReference type="RefSeq" id="WP_173532355.1">
    <property type="nucleotide sequence ID" value="NZ_CP054143.1"/>
</dbReference>
<name>A0A6M8SVI7_9NEIS</name>
<keyword evidence="2" id="KW-1185">Reference proteome</keyword>